<sequence length="330" mass="37396">MPGSAPSTNDEPREKHVVLTADDDERVPAAIRIQRFWRQKNNVTARYMTTDLRWLDAVEHAKLQVHRNAAAEGKNTPRARWRRTVFVAAKLQDGNEDLNLPGPSDEGAALKELETQHWLELVDGLDSGEGKALSLKECPRDQLEKERIMYLSSEQRLNYLVKIDEQGKLRWARNNRFVDTTAGHWKDAGNGQGIIPEDLSLKVEKISAGTRSSSISSQSELQENMATHYVGTVEGKYRWSRTLKKYLTIHGIMNRLLRKTVQRNTWIYVTDKNFNLFVGIKVTGEFQHSSFLSGGLVTSAGLVSVKHGMLHTISPLSGHYRLVPLILIFR</sequence>
<comment type="caution">
    <text evidence="5">The sequence shown here is derived from an EMBL/GenBank/DDBJ whole genome shotgun (WGS) entry which is preliminary data.</text>
</comment>
<evidence type="ECO:0000256" key="3">
    <source>
        <dbReference type="ARBA" id="ARBA00022490"/>
    </source>
</evidence>
<dbReference type="EMBL" id="JASNQZ010000011">
    <property type="protein sequence ID" value="KAL0951312.1"/>
    <property type="molecule type" value="Genomic_DNA"/>
</dbReference>
<accession>A0ABR3J6X6</accession>
<dbReference type="PANTHER" id="PTHR31250:SF27">
    <property type="entry name" value="IQ DOMAIN-CONTAINING PROTEIN IQM5"/>
    <property type="match status" value="1"/>
</dbReference>
<proteinExistence type="predicted"/>
<name>A0ABR3J6X6_9AGAR</name>
<protein>
    <submittedName>
        <fullName evidence="5">Uncharacterized protein</fullName>
    </submittedName>
</protein>
<dbReference type="InterPro" id="IPR044159">
    <property type="entry name" value="IQM"/>
</dbReference>
<dbReference type="Proteomes" id="UP001556367">
    <property type="component" value="Unassembled WGS sequence"/>
</dbReference>
<evidence type="ECO:0000313" key="6">
    <source>
        <dbReference type="Proteomes" id="UP001556367"/>
    </source>
</evidence>
<evidence type="ECO:0000313" key="5">
    <source>
        <dbReference type="EMBL" id="KAL0951312.1"/>
    </source>
</evidence>
<dbReference type="PANTHER" id="PTHR31250">
    <property type="entry name" value="IQ DOMAIN-CONTAINING PROTEIN IQM3"/>
    <property type="match status" value="1"/>
</dbReference>
<evidence type="ECO:0000256" key="1">
    <source>
        <dbReference type="ARBA" id="ARBA00004123"/>
    </source>
</evidence>
<reference evidence="6" key="1">
    <citation type="submission" date="2024-06" db="EMBL/GenBank/DDBJ databases">
        <title>Multi-omics analyses provide insights into the biosynthesis of the anticancer antibiotic pleurotin in Hohenbuehelia grisea.</title>
        <authorList>
            <person name="Weaver J.A."/>
            <person name="Alberti F."/>
        </authorList>
    </citation>
    <scope>NUCLEOTIDE SEQUENCE [LARGE SCALE GENOMIC DNA]</scope>
    <source>
        <strain evidence="6">T-177</strain>
    </source>
</reference>
<evidence type="ECO:0000256" key="2">
    <source>
        <dbReference type="ARBA" id="ARBA00004496"/>
    </source>
</evidence>
<keyword evidence="3" id="KW-0963">Cytoplasm</keyword>
<gene>
    <name evidence="5" type="ORF">HGRIS_008018</name>
</gene>
<keyword evidence="6" id="KW-1185">Reference proteome</keyword>
<comment type="subcellular location">
    <subcellularLocation>
        <location evidence="2">Cytoplasm</location>
    </subcellularLocation>
    <subcellularLocation>
        <location evidence="1">Nucleus</location>
    </subcellularLocation>
</comment>
<evidence type="ECO:0000256" key="4">
    <source>
        <dbReference type="ARBA" id="ARBA00023242"/>
    </source>
</evidence>
<keyword evidence="4" id="KW-0539">Nucleus</keyword>
<organism evidence="5 6">
    <name type="scientific">Hohenbuehelia grisea</name>
    <dbReference type="NCBI Taxonomy" id="104357"/>
    <lineage>
        <taxon>Eukaryota</taxon>
        <taxon>Fungi</taxon>
        <taxon>Dikarya</taxon>
        <taxon>Basidiomycota</taxon>
        <taxon>Agaricomycotina</taxon>
        <taxon>Agaricomycetes</taxon>
        <taxon>Agaricomycetidae</taxon>
        <taxon>Agaricales</taxon>
        <taxon>Pleurotineae</taxon>
        <taxon>Pleurotaceae</taxon>
        <taxon>Hohenbuehelia</taxon>
    </lineage>
</organism>